<feature type="transmembrane region" description="Helical" evidence="6">
    <location>
        <begin position="192"/>
        <end position="210"/>
    </location>
</feature>
<dbReference type="PANTHER" id="PTHR31272">
    <property type="entry name" value="CYTOCHROME C-TYPE BIOGENESIS PROTEIN HI_1454-RELATED"/>
    <property type="match status" value="1"/>
</dbReference>
<dbReference type="PANTHER" id="PTHR31272:SF4">
    <property type="entry name" value="CYTOCHROME C-TYPE BIOGENESIS PROTEIN HI_1454-RELATED"/>
    <property type="match status" value="1"/>
</dbReference>
<protein>
    <submittedName>
        <fullName evidence="8">Cytochrome c biogenesis protein CcdA</fullName>
    </submittedName>
</protein>
<evidence type="ECO:0000313" key="9">
    <source>
        <dbReference type="Proteomes" id="UP000515913"/>
    </source>
</evidence>
<evidence type="ECO:0000256" key="3">
    <source>
        <dbReference type="ARBA" id="ARBA00022692"/>
    </source>
</evidence>
<evidence type="ECO:0000256" key="2">
    <source>
        <dbReference type="ARBA" id="ARBA00006143"/>
    </source>
</evidence>
<evidence type="ECO:0000313" key="8">
    <source>
        <dbReference type="EMBL" id="QNM14405.1"/>
    </source>
</evidence>
<gene>
    <name evidence="8" type="ORF">H9Q81_05280</name>
</gene>
<feature type="transmembrane region" description="Helical" evidence="6">
    <location>
        <begin position="117"/>
        <end position="146"/>
    </location>
</feature>
<evidence type="ECO:0000256" key="5">
    <source>
        <dbReference type="ARBA" id="ARBA00023136"/>
    </source>
</evidence>
<accession>A0A7G9GUC3</accession>
<dbReference type="InterPro" id="IPR003834">
    <property type="entry name" value="Cyt_c_assmbl_TM_dom"/>
</dbReference>
<feature type="transmembrane region" description="Helical" evidence="6">
    <location>
        <begin position="6"/>
        <end position="29"/>
    </location>
</feature>
<dbReference type="Pfam" id="PF02683">
    <property type="entry name" value="DsbD_TM"/>
    <property type="match status" value="1"/>
</dbReference>
<dbReference type="KEGG" id="fho:H9Q81_05280"/>
<feature type="transmembrane region" description="Helical" evidence="6">
    <location>
        <begin position="41"/>
        <end position="64"/>
    </location>
</feature>
<reference evidence="8 9" key="1">
    <citation type="submission" date="2020-08" db="EMBL/GenBank/DDBJ databases">
        <authorList>
            <person name="Liu C."/>
            <person name="Sun Q."/>
        </authorList>
    </citation>
    <scope>NUCLEOTIDE SEQUENCE [LARGE SCALE GENOMIC DNA]</scope>
    <source>
        <strain evidence="8 9">NSJ-57</strain>
    </source>
</reference>
<keyword evidence="9" id="KW-1185">Reference proteome</keyword>
<dbReference type="AlphaFoldDB" id="A0A7G9GUC3"/>
<dbReference type="GO" id="GO:0016020">
    <property type="term" value="C:membrane"/>
    <property type="evidence" value="ECO:0007669"/>
    <property type="project" value="UniProtKB-SubCell"/>
</dbReference>
<comment type="subcellular location">
    <subcellularLocation>
        <location evidence="1">Membrane</location>
        <topology evidence="1">Multi-pass membrane protein</topology>
    </subcellularLocation>
</comment>
<keyword evidence="3 6" id="KW-0812">Transmembrane</keyword>
<dbReference type="Proteomes" id="UP000515913">
    <property type="component" value="Chromosome"/>
</dbReference>
<sequence length="221" mass="24810">MSYIAIFFGGILSFFSPCILPVLPLYIGYLSENNLDNKKAIAINTIFFTVGISCAFIFLGFGFSSLGQIISNYRNIFSKISGVLTIILGLFQLGIIKNNFLSRERKLEFTSEKMNPIIAFILGFTFSFAWTPCIGPALTGILFAISSLDTKSEGMAMMFIYTLGFIVPFLVTGFFSSYFLKLFKKNMWVVKYIPKIIGVLLIILGILIYTQKLDFILTFIV</sequence>
<organism evidence="8 9">
    <name type="scientific">Fusobacterium hominis</name>
    <dbReference type="NCBI Taxonomy" id="2764326"/>
    <lineage>
        <taxon>Bacteria</taxon>
        <taxon>Fusobacteriati</taxon>
        <taxon>Fusobacteriota</taxon>
        <taxon>Fusobacteriia</taxon>
        <taxon>Fusobacteriales</taxon>
        <taxon>Fusobacteriaceae</taxon>
        <taxon>Fusobacterium</taxon>
    </lineage>
</organism>
<keyword evidence="4 6" id="KW-1133">Transmembrane helix</keyword>
<comment type="similarity">
    <text evidence="2">Belongs to the DsbD family.</text>
</comment>
<evidence type="ECO:0000259" key="7">
    <source>
        <dbReference type="Pfam" id="PF02683"/>
    </source>
</evidence>
<dbReference type="EMBL" id="CP060637">
    <property type="protein sequence ID" value="QNM14405.1"/>
    <property type="molecule type" value="Genomic_DNA"/>
</dbReference>
<dbReference type="RefSeq" id="WP_187422607.1">
    <property type="nucleotide sequence ID" value="NZ_CP060637.1"/>
</dbReference>
<dbReference type="GO" id="GO:0017004">
    <property type="term" value="P:cytochrome complex assembly"/>
    <property type="evidence" value="ECO:0007669"/>
    <property type="project" value="InterPro"/>
</dbReference>
<evidence type="ECO:0000256" key="4">
    <source>
        <dbReference type="ARBA" id="ARBA00022989"/>
    </source>
</evidence>
<dbReference type="InterPro" id="IPR051790">
    <property type="entry name" value="Cytochrome_c-biogenesis_DsbD"/>
</dbReference>
<feature type="transmembrane region" description="Helical" evidence="6">
    <location>
        <begin position="158"/>
        <end position="180"/>
    </location>
</feature>
<name>A0A7G9GUC3_9FUSO</name>
<keyword evidence="5 6" id="KW-0472">Membrane</keyword>
<evidence type="ECO:0000256" key="6">
    <source>
        <dbReference type="SAM" id="Phobius"/>
    </source>
</evidence>
<evidence type="ECO:0000256" key="1">
    <source>
        <dbReference type="ARBA" id="ARBA00004141"/>
    </source>
</evidence>
<feature type="transmembrane region" description="Helical" evidence="6">
    <location>
        <begin position="76"/>
        <end position="96"/>
    </location>
</feature>
<feature type="domain" description="Cytochrome C biogenesis protein transmembrane" evidence="7">
    <location>
        <begin position="3"/>
        <end position="209"/>
    </location>
</feature>
<proteinExistence type="inferred from homology"/>